<dbReference type="Proteomes" id="UP000267400">
    <property type="component" value="Unassembled WGS sequence"/>
</dbReference>
<evidence type="ECO:0000313" key="3">
    <source>
        <dbReference type="Proteomes" id="UP000267400"/>
    </source>
</evidence>
<keyword evidence="2" id="KW-0808">Transferase</keyword>
<dbReference type="InterPro" id="IPR013216">
    <property type="entry name" value="Methyltransf_11"/>
</dbReference>
<evidence type="ECO:0000259" key="1">
    <source>
        <dbReference type="Pfam" id="PF08241"/>
    </source>
</evidence>
<reference evidence="2 3" key="1">
    <citation type="submission" date="2018-12" db="EMBL/GenBank/DDBJ databases">
        <authorList>
            <person name="Yu L."/>
        </authorList>
    </citation>
    <scope>NUCLEOTIDE SEQUENCE [LARGE SCALE GENOMIC DNA]</scope>
    <source>
        <strain evidence="2 3">11S</strain>
    </source>
</reference>
<comment type="caution">
    <text evidence="2">The sequence shown here is derived from an EMBL/GenBank/DDBJ whole genome shotgun (WGS) entry which is preliminary data.</text>
</comment>
<dbReference type="EMBL" id="RXNS01000006">
    <property type="protein sequence ID" value="RTR04980.1"/>
    <property type="molecule type" value="Genomic_DNA"/>
</dbReference>
<dbReference type="Pfam" id="PF08241">
    <property type="entry name" value="Methyltransf_11"/>
    <property type="match status" value="1"/>
</dbReference>
<dbReference type="RefSeq" id="WP_126482707.1">
    <property type="nucleotide sequence ID" value="NZ_RXNS01000006.1"/>
</dbReference>
<evidence type="ECO:0000313" key="2">
    <source>
        <dbReference type="EMBL" id="RTR04980.1"/>
    </source>
</evidence>
<dbReference type="GO" id="GO:0032259">
    <property type="term" value="P:methylation"/>
    <property type="evidence" value="ECO:0007669"/>
    <property type="project" value="UniProtKB-KW"/>
</dbReference>
<sequence length="258" mass="28863">MSNSQDAMALARLVREGRRYWASPGGRSVWRAERACLGPLCERWFGAHGLELGMAPALADMCPVRHFLRWSPTVELAEGDAPLVCPPDALPLPDGCLSLVVIHHLLEVVPDPHHLLQEAARVTDDDGHLILFGWAPFGVAGWSRLWPGRRRHLPWRGRWRTPGRLSDWLAFVDFEAQRVDYCGFRLPGGTAHNAMLETLGRRHNLPLGDCYMIHARRRSQLAQTRRDRVVFPGPLAGSALGNASRQFGPQPERVTEGD</sequence>
<dbReference type="InterPro" id="IPR029063">
    <property type="entry name" value="SAM-dependent_MTases_sf"/>
</dbReference>
<keyword evidence="2" id="KW-0489">Methyltransferase</keyword>
<gene>
    <name evidence="2" type="ORF">EKG36_07620</name>
</gene>
<dbReference type="OrthoDB" id="6191410at2"/>
<accession>A0A3S0R282</accession>
<dbReference type="SUPFAM" id="SSF53335">
    <property type="entry name" value="S-adenosyl-L-methionine-dependent methyltransferases"/>
    <property type="match status" value="1"/>
</dbReference>
<keyword evidence="3" id="KW-1185">Reference proteome</keyword>
<proteinExistence type="predicted"/>
<feature type="domain" description="Methyltransferase type 11" evidence="1">
    <location>
        <begin position="83"/>
        <end position="131"/>
    </location>
</feature>
<dbReference type="AlphaFoldDB" id="A0A3S0R282"/>
<protein>
    <submittedName>
        <fullName evidence="2">Methyltransferase domain-containing protein</fullName>
    </submittedName>
</protein>
<dbReference type="Gene3D" id="3.40.50.150">
    <property type="entry name" value="Vaccinia Virus protein VP39"/>
    <property type="match status" value="1"/>
</dbReference>
<organism evidence="2 3">
    <name type="scientific">Halomonas nitroreducens</name>
    <dbReference type="NCBI Taxonomy" id="447425"/>
    <lineage>
        <taxon>Bacteria</taxon>
        <taxon>Pseudomonadati</taxon>
        <taxon>Pseudomonadota</taxon>
        <taxon>Gammaproteobacteria</taxon>
        <taxon>Oceanospirillales</taxon>
        <taxon>Halomonadaceae</taxon>
        <taxon>Halomonas</taxon>
    </lineage>
</organism>
<name>A0A3S0R282_9GAMM</name>
<dbReference type="GO" id="GO:0008757">
    <property type="term" value="F:S-adenosylmethionine-dependent methyltransferase activity"/>
    <property type="evidence" value="ECO:0007669"/>
    <property type="project" value="InterPro"/>
</dbReference>